<organism evidence="2 3">
    <name type="scientific">Eiseniibacteriota bacterium</name>
    <dbReference type="NCBI Taxonomy" id="2212470"/>
    <lineage>
        <taxon>Bacteria</taxon>
        <taxon>Candidatus Eiseniibacteriota</taxon>
    </lineage>
</organism>
<keyword evidence="1" id="KW-0175">Coiled coil</keyword>
<evidence type="ECO:0000256" key="1">
    <source>
        <dbReference type="SAM" id="Coils"/>
    </source>
</evidence>
<feature type="coiled-coil region" evidence="1">
    <location>
        <begin position="53"/>
        <end position="90"/>
    </location>
</feature>
<gene>
    <name evidence="2" type="ORF">KC729_02160</name>
</gene>
<dbReference type="EMBL" id="JAGQHR010000031">
    <property type="protein sequence ID" value="MCA9726456.1"/>
    <property type="molecule type" value="Genomic_DNA"/>
</dbReference>
<sequence>MKPKKSRVMPAGVGLIGLALAVAYGGVGCAQSRPCLIIPAQLELAKSRRDKAKAAYDERLEEVTRALNNLEASRSRLDRLEEERQELWELLGDGGAQ</sequence>
<evidence type="ECO:0000313" key="3">
    <source>
        <dbReference type="Proteomes" id="UP000697710"/>
    </source>
</evidence>
<dbReference type="AlphaFoldDB" id="A0A956LYI9"/>
<name>A0A956LYI9_UNCEI</name>
<proteinExistence type="predicted"/>
<dbReference type="PROSITE" id="PS51257">
    <property type="entry name" value="PROKAR_LIPOPROTEIN"/>
    <property type="match status" value="1"/>
</dbReference>
<reference evidence="2" key="1">
    <citation type="submission" date="2020-04" db="EMBL/GenBank/DDBJ databases">
        <authorList>
            <person name="Zhang T."/>
        </authorList>
    </citation>
    <scope>NUCLEOTIDE SEQUENCE</scope>
    <source>
        <strain evidence="2">HKST-UBA01</strain>
    </source>
</reference>
<dbReference type="Proteomes" id="UP000697710">
    <property type="component" value="Unassembled WGS sequence"/>
</dbReference>
<protein>
    <submittedName>
        <fullName evidence="2">Uncharacterized protein</fullName>
    </submittedName>
</protein>
<evidence type="ECO:0000313" key="2">
    <source>
        <dbReference type="EMBL" id="MCA9726456.1"/>
    </source>
</evidence>
<comment type="caution">
    <text evidence="2">The sequence shown here is derived from an EMBL/GenBank/DDBJ whole genome shotgun (WGS) entry which is preliminary data.</text>
</comment>
<reference evidence="2" key="2">
    <citation type="journal article" date="2021" name="Microbiome">
        <title>Successional dynamics and alternative stable states in a saline activated sludge microbial community over 9 years.</title>
        <authorList>
            <person name="Wang Y."/>
            <person name="Ye J."/>
            <person name="Ju F."/>
            <person name="Liu L."/>
            <person name="Boyd J.A."/>
            <person name="Deng Y."/>
            <person name="Parks D.H."/>
            <person name="Jiang X."/>
            <person name="Yin X."/>
            <person name="Woodcroft B.J."/>
            <person name="Tyson G.W."/>
            <person name="Hugenholtz P."/>
            <person name="Polz M.F."/>
            <person name="Zhang T."/>
        </authorList>
    </citation>
    <scope>NUCLEOTIDE SEQUENCE</scope>
    <source>
        <strain evidence="2">HKST-UBA01</strain>
    </source>
</reference>
<accession>A0A956LYI9</accession>